<evidence type="ECO:0000259" key="1">
    <source>
        <dbReference type="Pfam" id="PF13349"/>
    </source>
</evidence>
<evidence type="ECO:0000313" key="3">
    <source>
        <dbReference type="Proteomes" id="UP000232722"/>
    </source>
</evidence>
<reference evidence="2 3" key="1">
    <citation type="submission" date="2016-04" db="EMBL/GenBank/DDBJ databases">
        <title>Genome analyses suggest a sexual origin of heterokaryosis in a supposedly ancient asexual fungus.</title>
        <authorList>
            <person name="Ropars J."/>
            <person name="Sedzielewska K."/>
            <person name="Noel J."/>
            <person name="Charron P."/>
            <person name="Farinelli L."/>
            <person name="Marton T."/>
            <person name="Kruger M."/>
            <person name="Pelin A."/>
            <person name="Brachmann A."/>
            <person name="Corradi N."/>
        </authorList>
    </citation>
    <scope>NUCLEOTIDE SEQUENCE [LARGE SCALE GENOMIC DNA]</scope>
    <source>
        <strain evidence="2 3">A5</strain>
    </source>
</reference>
<dbReference type="VEuPathDB" id="FungiDB:RhiirA1_419296"/>
<dbReference type="OrthoDB" id="2379791at2759"/>
<dbReference type="VEuPathDB" id="FungiDB:RhiirFUN_017205"/>
<proteinExistence type="predicted"/>
<dbReference type="InterPro" id="IPR025164">
    <property type="entry name" value="Toastrack_DUF4097"/>
</dbReference>
<dbReference type="EMBL" id="LLXJ01000468">
    <property type="protein sequence ID" value="PKC09359.1"/>
    <property type="molecule type" value="Genomic_DNA"/>
</dbReference>
<sequence>MKSQINVYLPQQIGGTLAPNTIQVKNQDITMVGNDIPYQQDINLITSDGDVKLNGIRAQTLNIRTDDGDIVGSITSISNELNILTDDGDLSLILGNAQTPFTSKFTITTDDGDVELKFDGNSFSGNYSIRTNDGSIQIDNTRFGNQVVGATSINNGGDLKIITDNGDVDIKL</sequence>
<comment type="caution">
    <text evidence="2">The sequence shown here is derived from an EMBL/GenBank/DDBJ whole genome shotgun (WGS) entry which is preliminary data.</text>
</comment>
<dbReference type="AlphaFoldDB" id="A0A2I1ER50"/>
<reference evidence="2 3" key="2">
    <citation type="submission" date="2017-09" db="EMBL/GenBank/DDBJ databases">
        <title>Extensive intraspecific genome diversity in a model arbuscular mycorrhizal fungus.</title>
        <authorList>
            <person name="Chen E.C."/>
            <person name="Morin E."/>
            <person name="Beaudet D."/>
            <person name="Noel J."/>
            <person name="Ndikumana S."/>
            <person name="Charron P."/>
            <person name="St-Onge C."/>
            <person name="Giorgi J."/>
            <person name="Grigoriev I.V."/>
            <person name="Roux C."/>
            <person name="Martin F.M."/>
            <person name="Corradi N."/>
        </authorList>
    </citation>
    <scope>NUCLEOTIDE SEQUENCE [LARGE SCALE GENOMIC DNA]</scope>
    <source>
        <strain evidence="2 3">A5</strain>
    </source>
</reference>
<organism evidence="2 3">
    <name type="scientific">Rhizophagus irregularis</name>
    <dbReference type="NCBI Taxonomy" id="588596"/>
    <lineage>
        <taxon>Eukaryota</taxon>
        <taxon>Fungi</taxon>
        <taxon>Fungi incertae sedis</taxon>
        <taxon>Mucoromycota</taxon>
        <taxon>Glomeromycotina</taxon>
        <taxon>Glomeromycetes</taxon>
        <taxon>Glomerales</taxon>
        <taxon>Glomeraceae</taxon>
        <taxon>Rhizophagus</taxon>
    </lineage>
</organism>
<gene>
    <name evidence="2" type="ORF">RhiirA5_356828</name>
</gene>
<accession>A0A2I1ER50</accession>
<feature type="domain" description="DUF4097" evidence="1">
    <location>
        <begin position="39"/>
        <end position="170"/>
    </location>
</feature>
<protein>
    <recommendedName>
        <fullName evidence="1">DUF4097 domain-containing protein</fullName>
    </recommendedName>
</protein>
<name>A0A2I1ER50_9GLOM</name>
<dbReference type="Proteomes" id="UP000232722">
    <property type="component" value="Unassembled WGS sequence"/>
</dbReference>
<dbReference type="VEuPathDB" id="FungiDB:FUN_013876"/>
<evidence type="ECO:0000313" key="2">
    <source>
        <dbReference type="EMBL" id="PKC09359.1"/>
    </source>
</evidence>
<dbReference type="Pfam" id="PF13349">
    <property type="entry name" value="DUF4097"/>
    <property type="match status" value="1"/>
</dbReference>